<feature type="coiled-coil region" evidence="1">
    <location>
        <begin position="97"/>
        <end position="131"/>
    </location>
</feature>
<evidence type="ECO:0000313" key="5">
    <source>
        <dbReference type="Proteomes" id="UP000256541"/>
    </source>
</evidence>
<evidence type="ECO:0000256" key="1">
    <source>
        <dbReference type="SAM" id="Coils"/>
    </source>
</evidence>
<dbReference type="RefSeq" id="WP_216363403.1">
    <property type="nucleotide sequence ID" value="NZ_NBXB01000018.1"/>
</dbReference>
<dbReference type="SUPFAM" id="SSF53955">
    <property type="entry name" value="Lysozyme-like"/>
    <property type="match status" value="1"/>
</dbReference>
<dbReference type="InterPro" id="IPR023346">
    <property type="entry name" value="Lysozyme-like_dom_sf"/>
</dbReference>
<dbReference type="AlphaFoldDB" id="A0A3E0W1G3"/>
<evidence type="ECO:0008006" key="6">
    <source>
        <dbReference type="Google" id="ProtNLM"/>
    </source>
</evidence>
<keyword evidence="1" id="KW-0175">Coiled coil</keyword>
<dbReference type="EMBL" id="NBXB01000018">
    <property type="protein sequence ID" value="RFA15619.1"/>
    <property type="molecule type" value="Genomic_DNA"/>
</dbReference>
<organism evidence="4 5">
    <name type="scientific">Subtercola boreus</name>
    <dbReference type="NCBI Taxonomy" id="120213"/>
    <lineage>
        <taxon>Bacteria</taxon>
        <taxon>Bacillati</taxon>
        <taxon>Actinomycetota</taxon>
        <taxon>Actinomycetes</taxon>
        <taxon>Micrococcales</taxon>
        <taxon>Microbacteriaceae</taxon>
        <taxon>Subtercola</taxon>
    </lineage>
</organism>
<keyword evidence="3" id="KW-0732">Signal</keyword>
<evidence type="ECO:0000313" key="4">
    <source>
        <dbReference type="EMBL" id="RFA15619.1"/>
    </source>
</evidence>
<name>A0A3E0W1G3_9MICO</name>
<proteinExistence type="predicted"/>
<dbReference type="Proteomes" id="UP000256541">
    <property type="component" value="Unassembled WGS sequence"/>
</dbReference>
<accession>A0A3E0W1G3</accession>
<feature type="chain" id="PRO_5038464536" description="Transglycosylase SLT domain-containing protein" evidence="3">
    <location>
        <begin position="21"/>
        <end position="391"/>
    </location>
</feature>
<reference evidence="4 5" key="1">
    <citation type="submission" date="2017-04" db="EMBL/GenBank/DDBJ databases">
        <title>Comparative genome analysis of Subtercola boreus.</title>
        <authorList>
            <person name="Cho Y.-J."/>
            <person name="Cho A."/>
            <person name="Kim O.-S."/>
            <person name="Lee J.-I."/>
        </authorList>
    </citation>
    <scope>NUCLEOTIDE SEQUENCE [LARGE SCALE GENOMIC DNA]</scope>
    <source>
        <strain evidence="4 5">P27479</strain>
    </source>
</reference>
<protein>
    <recommendedName>
        <fullName evidence="6">Transglycosylase SLT domain-containing protein</fullName>
    </recommendedName>
</protein>
<sequence length="391" mass="40463">MNRSLRLVVAAALAVSTGVAMPVAASATSAPGILSLAVRADYPSWDDVNAAKQNEATKAAEVQNITGLIGELQQQAAQLGDVAVQKGNEYLNAQAALQSATQTADSSRQRAAEATAKAATAKAQFAQLTVELYRSGGNQTANLFLSGSQAGTLLDQLGTLNKITEQSARLSSLATSTQNLATTLDAQATVAEDARTQLAVAAQQAAADAQVAEQAADAEVSAQQAQSDILFAQLATLKDTTAAVEQNYQLGVQAAKDAADAAAAKEAAANQGDGNGNDSSAPPSGLVSDPQGAKNYAEGQVSARGWGSDQFQCLVNLWNRESGWRLNAYNESSGAYGIPQSLPGNKMASAGADWRTNASTQVNWGLAYISGRYGNPCGAWAHSQNTNPHWY</sequence>
<gene>
    <name evidence="4" type="ORF">B7R22_05880</name>
</gene>
<comment type="caution">
    <text evidence="4">The sequence shown here is derived from an EMBL/GenBank/DDBJ whole genome shotgun (WGS) entry which is preliminary data.</text>
</comment>
<evidence type="ECO:0000256" key="3">
    <source>
        <dbReference type="SAM" id="SignalP"/>
    </source>
</evidence>
<feature type="region of interest" description="Disordered" evidence="2">
    <location>
        <begin position="265"/>
        <end position="300"/>
    </location>
</feature>
<evidence type="ECO:0000256" key="2">
    <source>
        <dbReference type="SAM" id="MobiDB-lite"/>
    </source>
</evidence>
<feature type="signal peptide" evidence="3">
    <location>
        <begin position="1"/>
        <end position="20"/>
    </location>
</feature>